<evidence type="ECO:0000313" key="2">
    <source>
        <dbReference type="EMBL" id="CAI5441892.1"/>
    </source>
</evidence>
<name>A0A9P1MW53_9PELO</name>
<evidence type="ECO:0000313" key="3">
    <source>
        <dbReference type="Proteomes" id="UP001152747"/>
    </source>
</evidence>
<comment type="caution">
    <text evidence="2">The sequence shown here is derived from an EMBL/GenBank/DDBJ whole genome shotgun (WGS) entry which is preliminary data.</text>
</comment>
<accession>A0A9P1MW53</accession>
<organism evidence="2 3">
    <name type="scientific">Caenorhabditis angaria</name>
    <dbReference type="NCBI Taxonomy" id="860376"/>
    <lineage>
        <taxon>Eukaryota</taxon>
        <taxon>Metazoa</taxon>
        <taxon>Ecdysozoa</taxon>
        <taxon>Nematoda</taxon>
        <taxon>Chromadorea</taxon>
        <taxon>Rhabditida</taxon>
        <taxon>Rhabditina</taxon>
        <taxon>Rhabditomorpha</taxon>
        <taxon>Rhabditoidea</taxon>
        <taxon>Rhabditidae</taxon>
        <taxon>Peloderinae</taxon>
        <taxon>Caenorhabditis</taxon>
    </lineage>
</organism>
<feature type="transmembrane region" description="Helical" evidence="1">
    <location>
        <begin position="82"/>
        <end position="99"/>
    </location>
</feature>
<feature type="transmembrane region" description="Helical" evidence="1">
    <location>
        <begin position="34"/>
        <end position="55"/>
    </location>
</feature>
<keyword evidence="1" id="KW-0472">Membrane</keyword>
<keyword evidence="1" id="KW-1133">Transmembrane helix</keyword>
<keyword evidence="1" id="KW-0812">Transmembrane</keyword>
<dbReference type="AlphaFoldDB" id="A0A9P1MW53"/>
<sequence length="181" mass="21414">METPTADDIIRLNDYKIPEMKTFSVSKLRVHLRVALKALVVAICLLSTNMLLVMAGKTINNIYKFYEVDELRMNEYYEIRTMLHNSVCLVWIFAIYTITNETFEILGLNEQIRIFEAIRHRTRMELIVALTRQKFYNDMNAFAFILRNQSNHLIDAVEDEMDASEMRLHRVHGLNRDFEFT</sequence>
<keyword evidence="3" id="KW-1185">Reference proteome</keyword>
<protein>
    <submittedName>
        <fullName evidence="2">Uncharacterized protein</fullName>
    </submittedName>
</protein>
<proteinExistence type="predicted"/>
<dbReference type="OrthoDB" id="5859734at2759"/>
<dbReference type="Proteomes" id="UP001152747">
    <property type="component" value="Unassembled WGS sequence"/>
</dbReference>
<evidence type="ECO:0000256" key="1">
    <source>
        <dbReference type="SAM" id="Phobius"/>
    </source>
</evidence>
<reference evidence="2" key="1">
    <citation type="submission" date="2022-11" db="EMBL/GenBank/DDBJ databases">
        <authorList>
            <person name="Kikuchi T."/>
        </authorList>
    </citation>
    <scope>NUCLEOTIDE SEQUENCE</scope>
    <source>
        <strain evidence="2">PS1010</strain>
    </source>
</reference>
<dbReference type="EMBL" id="CANHGI010000002">
    <property type="protein sequence ID" value="CAI5441892.1"/>
    <property type="molecule type" value="Genomic_DNA"/>
</dbReference>
<gene>
    <name evidence="2" type="ORF">CAMP_LOCUS4529</name>
</gene>